<dbReference type="EMBL" id="OU893344">
    <property type="protein sequence ID" value="CAG9784839.1"/>
    <property type="molecule type" value="Genomic_DNA"/>
</dbReference>
<gene>
    <name evidence="1" type="ORF">DIATSA_LOCUS2908</name>
</gene>
<evidence type="ECO:0000313" key="2">
    <source>
        <dbReference type="Proteomes" id="UP001153714"/>
    </source>
</evidence>
<keyword evidence="2" id="KW-1185">Reference proteome</keyword>
<dbReference type="AlphaFoldDB" id="A0A9N9QWK9"/>
<sequence>MAQRRARVSVRQPLQQPPRRRLVRALQRHRARYARALHHRAVQLHTYVIITLYSATVRAMPAPSTTARYNCTRTSSSLYIAPPCALCPRPPPPRGTTAHRHRARYARALHHRAVQLHTYVIITLYSATVRAMPAPSTTARYNCTRTSSSLYIAPPCALCPRPPPPRGTTAHRHRARYARALHHRAVQLHTYVIITLYSATVRAMPAPSTTARYNCTRTSSSLYIAPPCALCPRPPPPRGTTAHRHRARYARALHHRAVQLHTYVIITLYSATVRAMPAPSTTARYNCTRTSSSLYIAPPCALCPRPPPPRGTTAHVRHHHSI</sequence>
<accession>A0A9N9QWK9</accession>
<evidence type="ECO:0000313" key="1">
    <source>
        <dbReference type="EMBL" id="CAG9784839.1"/>
    </source>
</evidence>
<organism evidence="1 2">
    <name type="scientific">Diatraea saccharalis</name>
    <name type="common">sugarcane borer</name>
    <dbReference type="NCBI Taxonomy" id="40085"/>
    <lineage>
        <taxon>Eukaryota</taxon>
        <taxon>Metazoa</taxon>
        <taxon>Ecdysozoa</taxon>
        <taxon>Arthropoda</taxon>
        <taxon>Hexapoda</taxon>
        <taxon>Insecta</taxon>
        <taxon>Pterygota</taxon>
        <taxon>Neoptera</taxon>
        <taxon>Endopterygota</taxon>
        <taxon>Lepidoptera</taxon>
        <taxon>Glossata</taxon>
        <taxon>Ditrysia</taxon>
        <taxon>Pyraloidea</taxon>
        <taxon>Crambidae</taxon>
        <taxon>Crambinae</taxon>
        <taxon>Diatraea</taxon>
    </lineage>
</organism>
<dbReference type="Proteomes" id="UP001153714">
    <property type="component" value="Chromosome 13"/>
</dbReference>
<protein>
    <submittedName>
        <fullName evidence="1">Uncharacterized protein</fullName>
    </submittedName>
</protein>
<reference evidence="1" key="1">
    <citation type="submission" date="2021-12" db="EMBL/GenBank/DDBJ databases">
        <authorList>
            <person name="King R."/>
        </authorList>
    </citation>
    <scope>NUCLEOTIDE SEQUENCE</scope>
</reference>
<name>A0A9N9QWK9_9NEOP</name>
<reference evidence="1" key="2">
    <citation type="submission" date="2022-10" db="EMBL/GenBank/DDBJ databases">
        <authorList>
            <consortium name="ENA_rothamsted_submissions"/>
            <consortium name="culmorum"/>
            <person name="King R."/>
        </authorList>
    </citation>
    <scope>NUCLEOTIDE SEQUENCE</scope>
</reference>
<proteinExistence type="predicted"/>